<dbReference type="PROSITE" id="PS00211">
    <property type="entry name" value="ABC_TRANSPORTER_1"/>
    <property type="match status" value="1"/>
</dbReference>
<name>A0A7X1Z851_9LACT</name>
<keyword evidence="2" id="KW-1003">Cell membrane</keyword>
<dbReference type="GO" id="GO:0005524">
    <property type="term" value="F:ATP binding"/>
    <property type="evidence" value="ECO:0007669"/>
    <property type="project" value="UniProtKB-KW"/>
</dbReference>
<evidence type="ECO:0000313" key="10">
    <source>
        <dbReference type="Proteomes" id="UP000439550"/>
    </source>
</evidence>
<dbReference type="InterPro" id="IPR003593">
    <property type="entry name" value="AAA+_ATPase"/>
</dbReference>
<protein>
    <submittedName>
        <fullName evidence="9">Phosphonate ABC transporter ATP-binding protein</fullName>
    </submittedName>
</protein>
<proteinExistence type="predicted"/>
<keyword evidence="3" id="KW-0547">Nucleotide-binding</keyword>
<dbReference type="GO" id="GO:0016020">
    <property type="term" value="C:membrane"/>
    <property type="evidence" value="ECO:0007669"/>
    <property type="project" value="InterPro"/>
</dbReference>
<feature type="domain" description="ABC transporter" evidence="8">
    <location>
        <begin position="2"/>
        <end position="246"/>
    </location>
</feature>
<evidence type="ECO:0000256" key="5">
    <source>
        <dbReference type="ARBA" id="ARBA00022885"/>
    </source>
</evidence>
<dbReference type="InterPro" id="IPR017871">
    <property type="entry name" value="ABC_transporter-like_CS"/>
</dbReference>
<reference evidence="9 10" key="1">
    <citation type="submission" date="2019-10" db="EMBL/GenBank/DDBJ databases">
        <authorList>
            <person name="Dong K."/>
        </authorList>
    </citation>
    <scope>NUCLEOTIDE SEQUENCE [LARGE SCALE GENOMIC DNA]</scope>
    <source>
        <strain evidence="9 10">DSM 28960</strain>
    </source>
</reference>
<dbReference type="Pfam" id="PF00005">
    <property type="entry name" value="ABC_tran"/>
    <property type="match status" value="1"/>
</dbReference>
<dbReference type="AlphaFoldDB" id="A0A7X1Z851"/>
<dbReference type="GO" id="GO:0016887">
    <property type="term" value="F:ATP hydrolysis activity"/>
    <property type="evidence" value="ECO:0007669"/>
    <property type="project" value="InterPro"/>
</dbReference>
<evidence type="ECO:0000259" key="8">
    <source>
        <dbReference type="PROSITE" id="PS50893"/>
    </source>
</evidence>
<sequence length="246" mass="27331">MIKFENVSKVYPNGTKGLTNINLTIEQGEFVAIIGTSGAGKSTLIRCVNGLNNITQGNLLVNDTDVAKLKGKELRQFRRHVGMIFQSYNLVPRATVLKNVMFARVPDMNLFKVIFGLFSKEDKLAALDSLNKVGILDKAFIRADQLSGGQQQRVSLARALTQDTDILLADEPVSALDPVTAKEVMDDFKRINEDLNKTILLNIHHVELALEYASRIVAIKKGEIVYDGPSQNVTKEILDEVYRKEA</sequence>
<dbReference type="InterPro" id="IPR012693">
    <property type="entry name" value="ABC_transpr_PhnC"/>
</dbReference>
<dbReference type="OrthoDB" id="9802264at2"/>
<evidence type="ECO:0000256" key="1">
    <source>
        <dbReference type="ARBA" id="ARBA00022448"/>
    </source>
</evidence>
<keyword evidence="7" id="KW-0472">Membrane</keyword>
<evidence type="ECO:0000256" key="3">
    <source>
        <dbReference type="ARBA" id="ARBA00022741"/>
    </source>
</evidence>
<accession>A0A7X1Z851</accession>
<dbReference type="SMART" id="SM00382">
    <property type="entry name" value="AAA"/>
    <property type="match status" value="1"/>
</dbReference>
<evidence type="ECO:0000256" key="2">
    <source>
        <dbReference type="ARBA" id="ARBA00022475"/>
    </source>
</evidence>
<dbReference type="PROSITE" id="PS50893">
    <property type="entry name" value="ABC_TRANSPORTER_2"/>
    <property type="match status" value="1"/>
</dbReference>
<dbReference type="EMBL" id="WITJ01000008">
    <property type="protein sequence ID" value="MQW39599.1"/>
    <property type="molecule type" value="Genomic_DNA"/>
</dbReference>
<dbReference type="Gene3D" id="3.40.50.300">
    <property type="entry name" value="P-loop containing nucleotide triphosphate hydrolases"/>
    <property type="match status" value="1"/>
</dbReference>
<dbReference type="CDD" id="cd03256">
    <property type="entry name" value="ABC_PhnC_transporter"/>
    <property type="match status" value="1"/>
</dbReference>
<evidence type="ECO:0000256" key="4">
    <source>
        <dbReference type="ARBA" id="ARBA00022840"/>
    </source>
</evidence>
<keyword evidence="4 9" id="KW-0067">ATP-binding</keyword>
<dbReference type="InterPro" id="IPR050086">
    <property type="entry name" value="MetN_ABC_transporter-like"/>
</dbReference>
<dbReference type="Proteomes" id="UP000439550">
    <property type="component" value="Unassembled WGS sequence"/>
</dbReference>
<evidence type="ECO:0000313" key="9">
    <source>
        <dbReference type="EMBL" id="MQW39599.1"/>
    </source>
</evidence>
<keyword evidence="5" id="KW-0918">Phosphonate transport</keyword>
<evidence type="ECO:0000256" key="6">
    <source>
        <dbReference type="ARBA" id="ARBA00022967"/>
    </source>
</evidence>
<keyword evidence="10" id="KW-1185">Reference proteome</keyword>
<keyword evidence="6" id="KW-1278">Translocase</keyword>
<gene>
    <name evidence="9" type="primary">phnC</name>
    <name evidence="9" type="ORF">GHI93_06585</name>
</gene>
<dbReference type="SUPFAM" id="SSF52540">
    <property type="entry name" value="P-loop containing nucleoside triphosphate hydrolases"/>
    <property type="match status" value="1"/>
</dbReference>
<dbReference type="InterPro" id="IPR027417">
    <property type="entry name" value="P-loop_NTPase"/>
</dbReference>
<dbReference type="GO" id="GO:0015416">
    <property type="term" value="F:ABC-type phosphonate transporter activity"/>
    <property type="evidence" value="ECO:0007669"/>
    <property type="project" value="InterPro"/>
</dbReference>
<dbReference type="PANTHER" id="PTHR43166">
    <property type="entry name" value="AMINO ACID IMPORT ATP-BINDING PROTEIN"/>
    <property type="match status" value="1"/>
</dbReference>
<dbReference type="InterPro" id="IPR003439">
    <property type="entry name" value="ABC_transporter-like_ATP-bd"/>
</dbReference>
<dbReference type="RefSeq" id="WP_153496273.1">
    <property type="nucleotide sequence ID" value="NZ_CAXYUY010000019.1"/>
</dbReference>
<keyword evidence="1" id="KW-0813">Transport</keyword>
<dbReference type="NCBIfam" id="TIGR02315">
    <property type="entry name" value="ABC_phnC"/>
    <property type="match status" value="1"/>
</dbReference>
<dbReference type="PANTHER" id="PTHR43166:SF6">
    <property type="entry name" value="PHOSPHONATES IMPORT ATP-BINDING PROTEIN PHNC"/>
    <property type="match status" value="1"/>
</dbReference>
<evidence type="ECO:0000256" key="7">
    <source>
        <dbReference type="ARBA" id="ARBA00023136"/>
    </source>
</evidence>
<comment type="caution">
    <text evidence="9">The sequence shown here is derived from an EMBL/GenBank/DDBJ whole genome shotgun (WGS) entry which is preliminary data.</text>
</comment>
<organism evidence="9 10">
    <name type="scientific">Lactococcus hircilactis</name>
    <dbReference type="NCBI Taxonomy" id="1494462"/>
    <lineage>
        <taxon>Bacteria</taxon>
        <taxon>Bacillati</taxon>
        <taxon>Bacillota</taxon>
        <taxon>Bacilli</taxon>
        <taxon>Lactobacillales</taxon>
        <taxon>Streptococcaceae</taxon>
        <taxon>Lactococcus</taxon>
    </lineage>
</organism>